<evidence type="ECO:0000256" key="12">
    <source>
        <dbReference type="ARBA" id="ARBA00037386"/>
    </source>
</evidence>
<evidence type="ECO:0000256" key="5">
    <source>
        <dbReference type="ARBA" id="ARBA00022827"/>
    </source>
</evidence>
<dbReference type="PANTHER" id="PTHR11972:SF198">
    <property type="entry name" value="METALLOREDUCTASE AIM14-RELATED"/>
    <property type="match status" value="1"/>
</dbReference>
<evidence type="ECO:0000256" key="9">
    <source>
        <dbReference type="ARBA" id="ARBA00023002"/>
    </source>
</evidence>
<comment type="similarity">
    <text evidence="13">Belongs to the ferric reductase (FRE) family. AIM14 subfamily.</text>
</comment>
<keyword evidence="5" id="KW-0274">FAD</keyword>
<feature type="domain" description="FAD-binding 8" evidence="18">
    <location>
        <begin position="264"/>
        <end position="320"/>
    </location>
</feature>
<dbReference type="InterPro" id="IPR039261">
    <property type="entry name" value="FNR_nucleotide-bd"/>
</dbReference>
<comment type="subcellular location">
    <subcellularLocation>
        <location evidence="1">Membrane</location>
        <topology evidence="1">Multi-pass membrane protein</topology>
    </subcellularLocation>
</comment>
<dbReference type="InterPro" id="IPR050369">
    <property type="entry name" value="RBOH/FRE"/>
</dbReference>
<gene>
    <name evidence="20" type="ORF">CXQ85_003502</name>
</gene>
<evidence type="ECO:0000256" key="4">
    <source>
        <dbReference type="ARBA" id="ARBA00022692"/>
    </source>
</evidence>
<evidence type="ECO:0000256" key="13">
    <source>
        <dbReference type="ARBA" id="ARBA00038065"/>
    </source>
</evidence>
<keyword evidence="3" id="KW-0285">Flavoprotein</keyword>
<evidence type="ECO:0000259" key="19">
    <source>
        <dbReference type="Pfam" id="PF08030"/>
    </source>
</evidence>
<dbReference type="SFLD" id="SFLDS00052">
    <property type="entry name" value="Ferric_Reductase_Domain"/>
    <property type="match status" value="1"/>
</dbReference>
<dbReference type="Pfam" id="PF08022">
    <property type="entry name" value="FAD_binding_8"/>
    <property type="match status" value="1"/>
</dbReference>
<feature type="region of interest" description="Disordered" evidence="15">
    <location>
        <begin position="435"/>
        <end position="456"/>
    </location>
</feature>
<dbReference type="Pfam" id="PF01794">
    <property type="entry name" value="Ferric_reduct"/>
    <property type="match status" value="1"/>
</dbReference>
<feature type="transmembrane region" description="Helical" evidence="16">
    <location>
        <begin position="23"/>
        <end position="45"/>
    </location>
</feature>
<feature type="transmembrane region" description="Helical" evidence="16">
    <location>
        <begin position="66"/>
        <end position="88"/>
    </location>
</feature>
<dbReference type="Gene3D" id="3.40.50.80">
    <property type="entry name" value="Nucleotide-binding domain of ferredoxin-NADP reductase (FNR) module"/>
    <property type="match status" value="1"/>
</dbReference>
<name>A0A2V1AQZ0_9ASCO</name>
<dbReference type="STRING" id="45357.A0A2V1AQZ0"/>
<evidence type="ECO:0000313" key="21">
    <source>
        <dbReference type="Proteomes" id="UP000244309"/>
    </source>
</evidence>
<comment type="function">
    <text evidence="12">Probable cell surface metalloreductase. May be involved in iron or copper homeostasis.</text>
</comment>
<dbReference type="VEuPathDB" id="FungiDB:CXQ85_003502"/>
<protein>
    <recommendedName>
        <fullName evidence="14">Probable metalloreductase AIM14</fullName>
    </recommendedName>
</protein>
<keyword evidence="21" id="KW-1185">Reference proteome</keyword>
<proteinExistence type="inferred from homology"/>
<dbReference type="EMBL" id="PKFO01000002">
    <property type="protein sequence ID" value="PVH19653.1"/>
    <property type="molecule type" value="Genomic_DNA"/>
</dbReference>
<comment type="caution">
    <text evidence="20">The sequence shown here is derived from an EMBL/GenBank/DDBJ whole genome shotgun (WGS) entry which is preliminary data.</text>
</comment>
<evidence type="ECO:0000256" key="8">
    <source>
        <dbReference type="ARBA" id="ARBA00022989"/>
    </source>
</evidence>
<dbReference type="CDD" id="cd06186">
    <property type="entry name" value="NOX_Duox_like_FAD_NADP"/>
    <property type="match status" value="1"/>
</dbReference>
<evidence type="ECO:0000256" key="3">
    <source>
        <dbReference type="ARBA" id="ARBA00022630"/>
    </source>
</evidence>
<evidence type="ECO:0000256" key="2">
    <source>
        <dbReference type="ARBA" id="ARBA00022448"/>
    </source>
</evidence>
<dbReference type="GeneID" id="37008832"/>
<dbReference type="InterPro" id="IPR013112">
    <property type="entry name" value="FAD-bd_8"/>
</dbReference>
<dbReference type="InterPro" id="IPR013121">
    <property type="entry name" value="Fe_red_NAD-bd_6"/>
</dbReference>
<feature type="transmembrane region" description="Helical" evidence="16">
    <location>
        <begin position="169"/>
        <end position="190"/>
    </location>
</feature>
<keyword evidence="9" id="KW-0560">Oxidoreductase</keyword>
<feature type="transmembrane region" description="Helical" evidence="16">
    <location>
        <begin position="224"/>
        <end position="241"/>
    </location>
</feature>
<keyword evidence="2" id="KW-0813">Transport</keyword>
<keyword evidence="11 16" id="KW-0472">Membrane</keyword>
<dbReference type="GO" id="GO:0005886">
    <property type="term" value="C:plasma membrane"/>
    <property type="evidence" value="ECO:0007669"/>
    <property type="project" value="TreeGrafter"/>
</dbReference>
<accession>A0A2V1AQZ0</accession>
<evidence type="ECO:0000256" key="10">
    <source>
        <dbReference type="ARBA" id="ARBA00023065"/>
    </source>
</evidence>
<evidence type="ECO:0000256" key="7">
    <source>
        <dbReference type="ARBA" id="ARBA00022982"/>
    </source>
</evidence>
<evidence type="ECO:0000256" key="14">
    <source>
        <dbReference type="ARBA" id="ARBA00039704"/>
    </source>
</evidence>
<sequence>MSNEIRHPGHGHGHGNHFANLKYGYIIVGISVAYMLYISVARYLYLRKWTKQGKTPTGAIKAAAFGSLWVHVLVWTFLLLLLSFINIANLKTSWIIVIKRLGRVGYCLVPLDAVLALRPAFLGPHASYLEHLGLHKWLSRVILAATTAHGIGYYVKWLMESRFWNRSMAWRNFLGVVPFWMSILLLAVSLRPVRRKIYAFFYIWHNVTVFAFTAFMLWHARPGVTDVLVFSFCLYGLQVFLRIKYTHRLEKLTIVDPEESQLRLVKLQKPATYPVDWIPGSHLRMSWRLTSWRYWVWPTHPYSICSLPGDQTVDLVIKKGFRFEMFSSLEYSISTPYCSVPPPFYQTAENVHVICGGSGISLGVPIYRYLKQNSSVTSKMTWCVRNSNDVFVLPELSVSSPVDVYLTKSENTLFVNNNTEEDHGLLNENGKDMELESLDNDSGEQSPLASDDKAPQKAVNFQKGRPIFDEIFNHFAETEEPGNKWIVVCGPTPLIESVKKWGKLNNVQVFEELYDM</sequence>
<feature type="domain" description="Ferric reductase NAD binding" evidence="19">
    <location>
        <begin position="349"/>
        <end position="500"/>
    </location>
</feature>
<evidence type="ECO:0000313" key="20">
    <source>
        <dbReference type="EMBL" id="PVH19653.1"/>
    </source>
</evidence>
<dbReference type="OrthoDB" id="17725at2759"/>
<dbReference type="Proteomes" id="UP000244309">
    <property type="component" value="Unassembled WGS sequence"/>
</dbReference>
<feature type="domain" description="Ferric oxidoreductase" evidence="17">
    <location>
        <begin position="101"/>
        <end position="215"/>
    </location>
</feature>
<dbReference type="SUPFAM" id="SSF52343">
    <property type="entry name" value="Ferredoxin reductase-like, C-terminal NADP-linked domain"/>
    <property type="match status" value="1"/>
</dbReference>
<keyword evidence="8 16" id="KW-1133">Transmembrane helix</keyword>
<evidence type="ECO:0000256" key="16">
    <source>
        <dbReference type="SAM" id="Phobius"/>
    </source>
</evidence>
<dbReference type="SFLD" id="SFLDF00463">
    <property type="entry name" value="AIM14"/>
    <property type="match status" value="1"/>
</dbReference>
<evidence type="ECO:0000259" key="18">
    <source>
        <dbReference type="Pfam" id="PF08022"/>
    </source>
</evidence>
<keyword evidence="6" id="KW-0521">NADP</keyword>
<dbReference type="GO" id="GO:0000293">
    <property type="term" value="F:ferric-chelate reductase activity"/>
    <property type="evidence" value="ECO:0007669"/>
    <property type="project" value="TreeGrafter"/>
</dbReference>
<feature type="transmembrane region" description="Helical" evidence="16">
    <location>
        <begin position="197"/>
        <end position="218"/>
    </location>
</feature>
<dbReference type="GO" id="GO:0033215">
    <property type="term" value="P:reductive iron assimilation"/>
    <property type="evidence" value="ECO:0007669"/>
    <property type="project" value="TreeGrafter"/>
</dbReference>
<dbReference type="PANTHER" id="PTHR11972">
    <property type="entry name" value="NADPH OXIDASE"/>
    <property type="match status" value="1"/>
</dbReference>
<evidence type="ECO:0000256" key="1">
    <source>
        <dbReference type="ARBA" id="ARBA00004141"/>
    </source>
</evidence>
<keyword evidence="7" id="KW-0249">Electron transport</keyword>
<keyword evidence="10" id="KW-0406">Ion transport</keyword>
<keyword evidence="4 16" id="KW-0812">Transmembrane</keyword>
<evidence type="ECO:0000256" key="11">
    <source>
        <dbReference type="ARBA" id="ARBA00023136"/>
    </source>
</evidence>
<evidence type="ECO:0000259" key="17">
    <source>
        <dbReference type="Pfam" id="PF01794"/>
    </source>
</evidence>
<dbReference type="RefSeq" id="XP_025340593.1">
    <property type="nucleotide sequence ID" value="XM_025487145.1"/>
</dbReference>
<organism evidence="20 21">
    <name type="scientific">Candidozyma haemuli</name>
    <dbReference type="NCBI Taxonomy" id="45357"/>
    <lineage>
        <taxon>Eukaryota</taxon>
        <taxon>Fungi</taxon>
        <taxon>Dikarya</taxon>
        <taxon>Ascomycota</taxon>
        <taxon>Saccharomycotina</taxon>
        <taxon>Pichiomycetes</taxon>
        <taxon>Metschnikowiaceae</taxon>
        <taxon>Candidozyma</taxon>
    </lineage>
</organism>
<dbReference type="SFLD" id="SFLDG01168">
    <property type="entry name" value="Ferric_reductase_subgroup_(FRE"/>
    <property type="match status" value="1"/>
</dbReference>
<reference evidence="20 21" key="1">
    <citation type="submission" date="2017-12" db="EMBL/GenBank/DDBJ databases">
        <title>Genome Sequence of a Multidrug-Resistant Candida haemulonii Isolate from a Patient with Chronic Leg Ulcers in Israel.</title>
        <authorList>
            <person name="Chow N.A."/>
            <person name="Gade L."/>
            <person name="Batra D."/>
            <person name="Rowe L.A."/>
            <person name="Ben-Ami R."/>
            <person name="Loparev V.N."/>
            <person name="Litvintseva A.P."/>
        </authorList>
    </citation>
    <scope>NUCLEOTIDE SEQUENCE [LARGE SCALE GENOMIC DNA]</scope>
    <source>
        <strain evidence="20 21">B11899</strain>
    </source>
</reference>
<evidence type="ECO:0000256" key="15">
    <source>
        <dbReference type="SAM" id="MobiDB-lite"/>
    </source>
</evidence>
<evidence type="ECO:0000256" key="6">
    <source>
        <dbReference type="ARBA" id="ARBA00022857"/>
    </source>
</evidence>
<dbReference type="AlphaFoldDB" id="A0A2V1AQZ0"/>
<dbReference type="InterPro" id="IPR013130">
    <property type="entry name" value="Fe3_Rdtase_TM_dom"/>
</dbReference>
<dbReference type="Pfam" id="PF08030">
    <property type="entry name" value="NAD_binding_6"/>
    <property type="match status" value="1"/>
</dbReference>